<dbReference type="Pfam" id="PF00106">
    <property type="entry name" value="adh_short"/>
    <property type="match status" value="1"/>
</dbReference>
<dbReference type="RefSeq" id="WP_279253957.1">
    <property type="nucleotide sequence ID" value="NZ_SHNP01000007.1"/>
</dbReference>
<evidence type="ECO:0000313" key="4">
    <source>
        <dbReference type="Proteomes" id="UP001143307"/>
    </source>
</evidence>
<evidence type="ECO:0000256" key="2">
    <source>
        <dbReference type="ARBA" id="ARBA00023002"/>
    </source>
</evidence>
<evidence type="ECO:0000313" key="3">
    <source>
        <dbReference type="EMBL" id="MCX2975312.1"/>
    </source>
</evidence>
<sequence length="314" mass="33220">MSDFGSGTSTSEVIEGVDLKGKCALVTGASSGLGVETSRSLASAGAAVIMVARDASKLDTAVAQVRAAVPDAQLDTALLDLADLESVRAGAQTILAKCPSIQLLINNAGVMACPLMRTAQGFEMQLGTNHVGHFLLTCMLAPALVAGAPARVVNLSSAGHRFSAMDLDDPNYHRRDYEKWQAYGQSKTANALFSVGLDQRLQGQGVRSFAVHPGMIMTELSRHMDPSDMEIILAGRNIEDIGFKTVEQGSATSVWAATSQDLDGLGGLYLEDCHIAEPATPDNEAGIESYALDPVTADKLWQLSEDMVGENFNF</sequence>
<dbReference type="InterPro" id="IPR002347">
    <property type="entry name" value="SDR_fam"/>
</dbReference>
<dbReference type="CDD" id="cd05327">
    <property type="entry name" value="retinol-DH_like_SDR_c_like"/>
    <property type="match status" value="1"/>
</dbReference>
<comment type="similarity">
    <text evidence="1">Belongs to the short-chain dehydrogenases/reductases (SDR) family.</text>
</comment>
<protein>
    <submittedName>
        <fullName evidence="3">SDR family NAD(P)-dependent oxidoreductase</fullName>
    </submittedName>
</protein>
<accession>A0ABT3SZ81</accession>
<dbReference type="PRINTS" id="PR00081">
    <property type="entry name" value="GDHRDH"/>
</dbReference>
<dbReference type="PANTHER" id="PTHR24320:SF148">
    <property type="entry name" value="NAD(P)-BINDING ROSSMANN-FOLD SUPERFAMILY PROTEIN"/>
    <property type="match status" value="1"/>
</dbReference>
<keyword evidence="4" id="KW-1185">Reference proteome</keyword>
<gene>
    <name evidence="3" type="ORF">EYC87_17160</name>
</gene>
<dbReference type="SUPFAM" id="SSF51735">
    <property type="entry name" value="NAD(P)-binding Rossmann-fold domains"/>
    <property type="match status" value="1"/>
</dbReference>
<dbReference type="InterPro" id="IPR036291">
    <property type="entry name" value="NAD(P)-bd_dom_sf"/>
</dbReference>
<name>A0ABT3SZ81_9GAMM</name>
<dbReference type="Proteomes" id="UP001143307">
    <property type="component" value="Unassembled WGS sequence"/>
</dbReference>
<evidence type="ECO:0000256" key="1">
    <source>
        <dbReference type="ARBA" id="ARBA00006484"/>
    </source>
</evidence>
<keyword evidence="2" id="KW-0560">Oxidoreductase</keyword>
<dbReference type="Gene3D" id="3.40.50.720">
    <property type="entry name" value="NAD(P)-binding Rossmann-like Domain"/>
    <property type="match status" value="1"/>
</dbReference>
<dbReference type="PANTHER" id="PTHR24320">
    <property type="entry name" value="RETINOL DEHYDROGENASE"/>
    <property type="match status" value="1"/>
</dbReference>
<reference evidence="3" key="1">
    <citation type="submission" date="2019-02" db="EMBL/GenBank/DDBJ databases">
        <authorList>
            <person name="Li S.-H."/>
        </authorList>
    </citation>
    <scope>NUCLEOTIDE SEQUENCE</scope>
    <source>
        <strain evidence="3">IMCC8485</strain>
    </source>
</reference>
<comment type="caution">
    <text evidence="3">The sequence shown here is derived from an EMBL/GenBank/DDBJ whole genome shotgun (WGS) entry which is preliminary data.</text>
</comment>
<organism evidence="3 4">
    <name type="scientific">Candidatus Seongchinamella marina</name>
    <dbReference type="NCBI Taxonomy" id="2518990"/>
    <lineage>
        <taxon>Bacteria</taxon>
        <taxon>Pseudomonadati</taxon>
        <taxon>Pseudomonadota</taxon>
        <taxon>Gammaproteobacteria</taxon>
        <taxon>Cellvibrionales</taxon>
        <taxon>Halieaceae</taxon>
        <taxon>Seongchinamella</taxon>
    </lineage>
</organism>
<proteinExistence type="inferred from homology"/>
<dbReference type="EMBL" id="SHNP01000007">
    <property type="protein sequence ID" value="MCX2975312.1"/>
    <property type="molecule type" value="Genomic_DNA"/>
</dbReference>